<accession>A0ABY6DD48</accession>
<evidence type="ECO:0000256" key="1">
    <source>
        <dbReference type="SAM" id="MobiDB-lite"/>
    </source>
</evidence>
<evidence type="ECO:0000313" key="2">
    <source>
        <dbReference type="EMBL" id="UXX84051.1"/>
    </source>
</evidence>
<protein>
    <recommendedName>
        <fullName evidence="4">Acetone carboxylase gamma subunit</fullName>
    </recommendedName>
</protein>
<reference evidence="2" key="1">
    <citation type="submission" date="2022-10" db="EMBL/GenBank/DDBJ databases">
        <title>Roseovarius pelagicus sp. nov., isolated from Arctic seawater.</title>
        <authorList>
            <person name="Hong Y.W."/>
            <person name="Hwang C.Y."/>
        </authorList>
    </citation>
    <scope>NUCLEOTIDE SEQUENCE</scope>
    <source>
        <strain evidence="2">HL-MP18</strain>
    </source>
</reference>
<dbReference type="RefSeq" id="WP_263048459.1">
    <property type="nucleotide sequence ID" value="NZ_CP106738.1"/>
</dbReference>
<keyword evidence="3" id="KW-1185">Reference proteome</keyword>
<dbReference type="EMBL" id="CP106738">
    <property type="protein sequence ID" value="UXX84051.1"/>
    <property type="molecule type" value="Genomic_DNA"/>
</dbReference>
<gene>
    <name evidence="2" type="ORF">N7U68_05185</name>
</gene>
<evidence type="ECO:0008006" key="4">
    <source>
        <dbReference type="Google" id="ProtNLM"/>
    </source>
</evidence>
<name>A0ABY6DD48_9RHOB</name>
<proteinExistence type="predicted"/>
<feature type="region of interest" description="Disordered" evidence="1">
    <location>
        <begin position="101"/>
        <end position="123"/>
    </location>
</feature>
<organism evidence="2 3">
    <name type="scientific">Roseovarius pelagicus</name>
    <dbReference type="NCBI Taxonomy" id="2980108"/>
    <lineage>
        <taxon>Bacteria</taxon>
        <taxon>Pseudomonadati</taxon>
        <taxon>Pseudomonadota</taxon>
        <taxon>Alphaproteobacteria</taxon>
        <taxon>Rhodobacterales</taxon>
        <taxon>Roseobacteraceae</taxon>
        <taxon>Roseovarius</taxon>
    </lineage>
</organism>
<sequence>MFDPIQCRLWSEPTILADKGHGEVFETIETFRDSSHHMRALVRCRECGQRYIFDYHEEIDWETGNDPTYLTYVPVRNDADIAQMRNVPDQIGILQFHPRLQYDRPNGQPRWLKDDQPAPSRKH</sequence>
<dbReference type="Proteomes" id="UP001064087">
    <property type="component" value="Chromosome"/>
</dbReference>
<evidence type="ECO:0000313" key="3">
    <source>
        <dbReference type="Proteomes" id="UP001064087"/>
    </source>
</evidence>